<proteinExistence type="predicted"/>
<reference evidence="1" key="1">
    <citation type="journal article" date="2015" name="BMC Genomics">
        <title>Genome mining reveals unlocked bioactive potential of marine Gram-negative bacteria.</title>
        <authorList>
            <person name="Machado H."/>
            <person name="Sonnenschein E.C."/>
            <person name="Melchiorsen J."/>
            <person name="Gram L."/>
        </authorList>
    </citation>
    <scope>NUCLEOTIDE SEQUENCE</scope>
    <source>
        <strain evidence="1">S2052</strain>
    </source>
</reference>
<accession>A0A837GDX6</accession>
<evidence type="ECO:0000313" key="1">
    <source>
        <dbReference type="EMBL" id="KJY77780.1"/>
    </source>
</evidence>
<dbReference type="InterPro" id="IPR025597">
    <property type="entry name" value="DUF4345"/>
</dbReference>
<gene>
    <name evidence="1" type="ORF">TW71_01750</name>
</gene>
<dbReference type="Pfam" id="PF14248">
    <property type="entry name" value="DUF4345"/>
    <property type="match status" value="1"/>
</dbReference>
<dbReference type="RefSeq" id="WP_045984771.1">
    <property type="nucleotide sequence ID" value="NZ_CP063051.1"/>
</dbReference>
<sequence length="127" mass="13429">MSKGLILLTSAVFFFYGLAFAIAPNSMLSHATGGYVTSASMLVDMRATYGGMSVGVALILFLLSQKPSTLTIGLLAVIFVNGSMATGRIIGLVSDGEANSTMHFYLMLEISVSLLALYLFKSEKTGD</sequence>
<dbReference type="AlphaFoldDB" id="A0A837GDX6"/>
<name>A0A837GDX6_9VIBR</name>
<dbReference type="EMBL" id="JXXR01000001">
    <property type="protein sequence ID" value="KJY77780.1"/>
    <property type="molecule type" value="Genomic_DNA"/>
</dbReference>
<organism evidence="1">
    <name type="scientific">Vibrio coralliilyticus</name>
    <dbReference type="NCBI Taxonomy" id="190893"/>
    <lineage>
        <taxon>Bacteria</taxon>
        <taxon>Pseudomonadati</taxon>
        <taxon>Pseudomonadota</taxon>
        <taxon>Gammaproteobacteria</taxon>
        <taxon>Vibrionales</taxon>
        <taxon>Vibrionaceae</taxon>
        <taxon>Vibrio</taxon>
    </lineage>
</organism>
<protein>
    <submittedName>
        <fullName evidence="1">Uncharacterized protein</fullName>
    </submittedName>
</protein>
<comment type="caution">
    <text evidence="1">The sequence shown here is derived from an EMBL/GenBank/DDBJ whole genome shotgun (WGS) entry which is preliminary data.</text>
</comment>